<accession>T0Y5W1</accession>
<dbReference type="AlphaFoldDB" id="T0Y5W1"/>
<gene>
    <name evidence="8" type="ORF">B1A_21156</name>
</gene>
<evidence type="ECO:0000256" key="5">
    <source>
        <dbReference type="ARBA" id="ARBA00022755"/>
    </source>
</evidence>
<reference evidence="8" key="1">
    <citation type="submission" date="2013-08" db="EMBL/GenBank/DDBJ databases">
        <authorList>
            <person name="Mendez C."/>
            <person name="Richter M."/>
            <person name="Ferrer M."/>
            <person name="Sanchez J."/>
        </authorList>
    </citation>
    <scope>NUCLEOTIDE SEQUENCE</scope>
</reference>
<dbReference type="GO" id="GO:0004639">
    <property type="term" value="F:phosphoribosylaminoimidazolesuccinocarboxamide synthase activity"/>
    <property type="evidence" value="ECO:0007669"/>
    <property type="project" value="UniProtKB-EC"/>
</dbReference>
<dbReference type="EC" id="6.3.2.6" evidence="2"/>
<dbReference type="Pfam" id="PF01259">
    <property type="entry name" value="SAICAR_synt"/>
    <property type="match status" value="1"/>
</dbReference>
<evidence type="ECO:0000259" key="7">
    <source>
        <dbReference type="Pfam" id="PF01259"/>
    </source>
</evidence>
<keyword evidence="3 8" id="KW-0436">Ligase</keyword>
<dbReference type="GO" id="GO:0005524">
    <property type="term" value="F:ATP binding"/>
    <property type="evidence" value="ECO:0007669"/>
    <property type="project" value="UniProtKB-KW"/>
</dbReference>
<keyword evidence="5" id="KW-0658">Purine biosynthesis</keyword>
<dbReference type="EMBL" id="AUZX01015632">
    <property type="protein sequence ID" value="EQD28503.1"/>
    <property type="molecule type" value="Genomic_DNA"/>
</dbReference>
<evidence type="ECO:0000256" key="4">
    <source>
        <dbReference type="ARBA" id="ARBA00022741"/>
    </source>
</evidence>
<comment type="pathway">
    <text evidence="1">Purine metabolism; IMP biosynthesis via de novo pathway; 5-amino-1-(5-phospho-D-ribosyl)imidazole-4-carboxamide from 5-amino-1-(5-phospho-D-ribosyl)imidazole-4-carboxylate: step 1/2.</text>
</comment>
<evidence type="ECO:0000256" key="6">
    <source>
        <dbReference type="ARBA" id="ARBA00022840"/>
    </source>
</evidence>
<dbReference type="GO" id="GO:0005737">
    <property type="term" value="C:cytoplasm"/>
    <property type="evidence" value="ECO:0007669"/>
    <property type="project" value="TreeGrafter"/>
</dbReference>
<name>T0Y5W1_9ZZZZ</name>
<dbReference type="SUPFAM" id="SSF56104">
    <property type="entry name" value="SAICAR synthase-like"/>
    <property type="match status" value="1"/>
</dbReference>
<feature type="non-terminal residue" evidence="8">
    <location>
        <position position="74"/>
    </location>
</feature>
<comment type="caution">
    <text evidence="8">The sequence shown here is derived from an EMBL/GenBank/DDBJ whole genome shotgun (WGS) entry which is preliminary data.</text>
</comment>
<evidence type="ECO:0000256" key="3">
    <source>
        <dbReference type="ARBA" id="ARBA00022598"/>
    </source>
</evidence>
<organism evidence="8">
    <name type="scientific">mine drainage metagenome</name>
    <dbReference type="NCBI Taxonomy" id="410659"/>
    <lineage>
        <taxon>unclassified sequences</taxon>
        <taxon>metagenomes</taxon>
        <taxon>ecological metagenomes</taxon>
    </lineage>
</organism>
<dbReference type="InterPro" id="IPR028923">
    <property type="entry name" value="SAICAR_synt/ADE2_N"/>
</dbReference>
<dbReference type="GO" id="GO:0006189">
    <property type="term" value="P:'de novo' IMP biosynthetic process"/>
    <property type="evidence" value="ECO:0007669"/>
    <property type="project" value="UniProtKB-UniPathway"/>
</dbReference>
<evidence type="ECO:0000256" key="2">
    <source>
        <dbReference type="ARBA" id="ARBA00012217"/>
    </source>
</evidence>
<reference evidence="8" key="2">
    <citation type="journal article" date="2014" name="ISME J.">
        <title>Microbial stratification in low pH oxic and suboxic macroscopic growths along an acid mine drainage.</title>
        <authorList>
            <person name="Mendez-Garcia C."/>
            <person name="Mesa V."/>
            <person name="Sprenger R.R."/>
            <person name="Richter M."/>
            <person name="Diez M.S."/>
            <person name="Solano J."/>
            <person name="Bargiela R."/>
            <person name="Golyshina O.V."/>
            <person name="Manteca A."/>
            <person name="Ramos J.L."/>
            <person name="Gallego J.R."/>
            <person name="Llorente I."/>
            <person name="Martins Dos Santos V.A."/>
            <person name="Jensen O.N."/>
            <person name="Pelaez A.I."/>
            <person name="Sanchez J."/>
            <person name="Ferrer M."/>
        </authorList>
    </citation>
    <scope>NUCLEOTIDE SEQUENCE</scope>
</reference>
<keyword evidence="4" id="KW-0547">Nucleotide-binding</keyword>
<protein>
    <recommendedName>
        <fullName evidence="2">phosphoribosylaminoimidazolesuccinocarboxamide synthase</fullName>
        <ecNumber evidence="2">6.3.2.6</ecNumber>
    </recommendedName>
</protein>
<keyword evidence="6" id="KW-0067">ATP-binding</keyword>
<dbReference type="Gene3D" id="3.30.200.20">
    <property type="entry name" value="Phosphorylase Kinase, domain 1"/>
    <property type="match status" value="1"/>
</dbReference>
<proteinExistence type="predicted"/>
<feature type="domain" description="SAICAR synthetase/ADE2 N-terminal" evidence="7">
    <location>
        <begin position="18"/>
        <end position="70"/>
    </location>
</feature>
<evidence type="ECO:0000313" key="8">
    <source>
        <dbReference type="EMBL" id="EQD28503.1"/>
    </source>
</evidence>
<dbReference type="UniPathway" id="UPA00074">
    <property type="reaction ID" value="UER00131"/>
</dbReference>
<dbReference type="PANTHER" id="PTHR43700">
    <property type="entry name" value="PHOSPHORIBOSYLAMINOIMIDAZOLE-SUCCINOCARBOXAMIDE SYNTHASE"/>
    <property type="match status" value="1"/>
</dbReference>
<sequence length="74" mass="8260">MGSGRGLSEVNLAGVQLFRRGKVRDTFDLGDRLLMVATDRLSAFDCVLPDLIPDRGRVLTAMSRFWFSESARIV</sequence>
<evidence type="ECO:0000256" key="1">
    <source>
        <dbReference type="ARBA" id="ARBA00004672"/>
    </source>
</evidence>
<dbReference type="PANTHER" id="PTHR43700:SF1">
    <property type="entry name" value="PHOSPHORIBOSYLAMINOIMIDAZOLE-SUCCINOCARBOXAMIDE SYNTHASE"/>
    <property type="match status" value="1"/>
</dbReference>